<dbReference type="PRINTS" id="PR00982">
    <property type="entry name" value="TRNASYNTHLYS"/>
</dbReference>
<evidence type="ECO:0000256" key="1">
    <source>
        <dbReference type="ARBA" id="ARBA00022598"/>
    </source>
</evidence>
<dbReference type="PROSITE" id="PS50862">
    <property type="entry name" value="AA_TRNA_LIGASE_II"/>
    <property type="match status" value="1"/>
</dbReference>
<dbReference type="Proteomes" id="UP000442694">
    <property type="component" value="Unassembled WGS sequence"/>
</dbReference>
<evidence type="ECO:0000259" key="4">
    <source>
        <dbReference type="PROSITE" id="PS50862"/>
    </source>
</evidence>
<sequence length="480" mass="55705">MNFKKNTLLLQNLFELRKVHSVTKRQSIGRVFFINSHMGLCDSSGSIWPVLLHKNIAIENLKSGDILSFNCEIIFSNTKNKNSYEDNCYLIEINEIVKKIPCLEDWKNAVIPSPLPTKSFLFPQQIITEERLSNTHFYPSPSSERIKYIKQRNRCLERTKTFFNNRGFLNIETPTLVPSGGVEVYLNTFASEYIDHRDQKWQLELPTSPEFALKKIMSEGTDKIFQLSRAYRNKGELSHHHEPEFIMLEWYRSGATLQQIMHDTQTLVQTLAYFLGSSEELPKQWPQYRVDDLFKKLIHIDLEEVQDRDIFYAKAKQLSPSIIETDDWDSLFYKLFMEKIEPFLKEQTACFVTHYPIQMGALAAQEVIFVKNKNQQSNSTKPFAERCEAFLFGVEICNAYLELVDAENLLNRFQKTTQFRKSLKRDPIFENTMQFGLPPCAGNALGIDRVIALLLGLKDISTLYPIPFLSQFIAETVAKE</sequence>
<accession>A0A833JE50</accession>
<name>A0A833JE50_9BACT</name>
<proteinExistence type="predicted"/>
<dbReference type="InterPro" id="IPR018149">
    <property type="entry name" value="Lys-tRNA-synth_II_C"/>
</dbReference>
<dbReference type="SUPFAM" id="SSF55681">
    <property type="entry name" value="Class II aaRS and biotin synthetases"/>
    <property type="match status" value="1"/>
</dbReference>
<comment type="caution">
    <text evidence="5">The sequence shown here is derived from an EMBL/GenBank/DDBJ whole genome shotgun (WGS) entry which is preliminary data.</text>
</comment>
<dbReference type="EMBL" id="WFLN01000005">
    <property type="protein sequence ID" value="KAB8032223.1"/>
    <property type="molecule type" value="Genomic_DNA"/>
</dbReference>
<dbReference type="GO" id="GO:0006430">
    <property type="term" value="P:lysyl-tRNA aminoacylation"/>
    <property type="evidence" value="ECO:0007669"/>
    <property type="project" value="InterPro"/>
</dbReference>
<keyword evidence="1" id="KW-0436">Ligase</keyword>
<dbReference type="GO" id="GO:0000049">
    <property type="term" value="F:tRNA binding"/>
    <property type="evidence" value="ECO:0007669"/>
    <property type="project" value="TreeGrafter"/>
</dbReference>
<dbReference type="PANTHER" id="PTHR42918">
    <property type="entry name" value="LYSYL-TRNA SYNTHETASE"/>
    <property type="match status" value="1"/>
</dbReference>
<feature type="domain" description="Aminoacyl-transfer RNA synthetases class-II family profile" evidence="4">
    <location>
        <begin position="162"/>
        <end position="465"/>
    </location>
</feature>
<dbReference type="RefSeq" id="WP_152212462.1">
    <property type="nucleotide sequence ID" value="NZ_WFLN01000005.1"/>
</dbReference>
<gene>
    <name evidence="5" type="ORF">GCL57_06130</name>
</gene>
<dbReference type="GO" id="GO:0005829">
    <property type="term" value="C:cytosol"/>
    <property type="evidence" value="ECO:0007669"/>
    <property type="project" value="TreeGrafter"/>
</dbReference>
<dbReference type="PANTHER" id="PTHR42918:SF6">
    <property type="entry name" value="ELONGATION FACTOR P--(R)-BETA-LYSINE LIGASE"/>
    <property type="match status" value="1"/>
</dbReference>
<protein>
    <recommendedName>
        <fullName evidence="4">Aminoacyl-transfer RNA synthetases class-II family profile domain-containing protein</fullName>
    </recommendedName>
</protein>
<dbReference type="AlphaFoldDB" id="A0A833JE50"/>
<dbReference type="InterPro" id="IPR045864">
    <property type="entry name" value="aa-tRNA-synth_II/BPL/LPL"/>
</dbReference>
<dbReference type="Pfam" id="PF00152">
    <property type="entry name" value="tRNA-synt_2"/>
    <property type="match status" value="1"/>
</dbReference>
<dbReference type="GO" id="GO:0005524">
    <property type="term" value="F:ATP binding"/>
    <property type="evidence" value="ECO:0007669"/>
    <property type="project" value="UniProtKB-KW"/>
</dbReference>
<evidence type="ECO:0000313" key="5">
    <source>
        <dbReference type="EMBL" id="KAB8032223.1"/>
    </source>
</evidence>
<keyword evidence="6" id="KW-1185">Reference proteome</keyword>
<evidence type="ECO:0000256" key="2">
    <source>
        <dbReference type="ARBA" id="ARBA00022741"/>
    </source>
</evidence>
<evidence type="ECO:0000256" key="3">
    <source>
        <dbReference type="ARBA" id="ARBA00022840"/>
    </source>
</evidence>
<evidence type="ECO:0000313" key="6">
    <source>
        <dbReference type="Proteomes" id="UP000442694"/>
    </source>
</evidence>
<dbReference type="InterPro" id="IPR004364">
    <property type="entry name" value="Aa-tRNA-synt_II"/>
</dbReference>
<organism evidence="5 6">
    <name type="scientific">Fluviispira multicolorata</name>
    <dbReference type="NCBI Taxonomy" id="2654512"/>
    <lineage>
        <taxon>Bacteria</taxon>
        <taxon>Pseudomonadati</taxon>
        <taxon>Bdellovibrionota</taxon>
        <taxon>Oligoflexia</taxon>
        <taxon>Silvanigrellales</taxon>
        <taxon>Silvanigrellaceae</taxon>
        <taxon>Fluviispira</taxon>
    </lineage>
</organism>
<dbReference type="InterPro" id="IPR006195">
    <property type="entry name" value="aa-tRNA-synth_II"/>
</dbReference>
<keyword evidence="2" id="KW-0547">Nucleotide-binding</keyword>
<keyword evidence="3" id="KW-0067">ATP-binding</keyword>
<dbReference type="Gene3D" id="3.30.930.10">
    <property type="entry name" value="Bira Bifunctional Protein, Domain 2"/>
    <property type="match status" value="1"/>
</dbReference>
<dbReference type="GO" id="GO:0004824">
    <property type="term" value="F:lysine-tRNA ligase activity"/>
    <property type="evidence" value="ECO:0007669"/>
    <property type="project" value="InterPro"/>
</dbReference>
<reference evidence="5 6" key="1">
    <citation type="submission" date="2019-10" db="EMBL/GenBank/DDBJ databases">
        <title>New genus of Silvanigrellaceae.</title>
        <authorList>
            <person name="Pitt A."/>
            <person name="Hahn M.W."/>
        </authorList>
    </citation>
    <scope>NUCLEOTIDE SEQUENCE [LARGE SCALE GENOMIC DNA]</scope>
    <source>
        <strain evidence="5 6">33A1-SZDP</strain>
    </source>
</reference>